<organism evidence="2 3">
    <name type="scientific">Apiosordaria backusii</name>
    <dbReference type="NCBI Taxonomy" id="314023"/>
    <lineage>
        <taxon>Eukaryota</taxon>
        <taxon>Fungi</taxon>
        <taxon>Dikarya</taxon>
        <taxon>Ascomycota</taxon>
        <taxon>Pezizomycotina</taxon>
        <taxon>Sordariomycetes</taxon>
        <taxon>Sordariomycetidae</taxon>
        <taxon>Sordariales</taxon>
        <taxon>Lasiosphaeriaceae</taxon>
        <taxon>Apiosordaria</taxon>
    </lineage>
</organism>
<feature type="compositionally biased region" description="Polar residues" evidence="1">
    <location>
        <begin position="396"/>
        <end position="407"/>
    </location>
</feature>
<evidence type="ECO:0000256" key="1">
    <source>
        <dbReference type="SAM" id="MobiDB-lite"/>
    </source>
</evidence>
<accession>A0AA40EMK4</accession>
<gene>
    <name evidence="2" type="ORF">B0T21DRAFT_433799</name>
</gene>
<evidence type="ECO:0000313" key="3">
    <source>
        <dbReference type="Proteomes" id="UP001172159"/>
    </source>
</evidence>
<comment type="caution">
    <text evidence="2">The sequence shown here is derived from an EMBL/GenBank/DDBJ whole genome shotgun (WGS) entry which is preliminary data.</text>
</comment>
<reference evidence="2" key="1">
    <citation type="submission" date="2023-06" db="EMBL/GenBank/DDBJ databases">
        <title>Genome-scale phylogeny and comparative genomics of the fungal order Sordariales.</title>
        <authorList>
            <consortium name="Lawrence Berkeley National Laboratory"/>
            <person name="Hensen N."/>
            <person name="Bonometti L."/>
            <person name="Westerberg I."/>
            <person name="Brannstrom I.O."/>
            <person name="Guillou S."/>
            <person name="Cros-Aarteil S."/>
            <person name="Calhoun S."/>
            <person name="Haridas S."/>
            <person name="Kuo A."/>
            <person name="Mondo S."/>
            <person name="Pangilinan J."/>
            <person name="Riley R."/>
            <person name="Labutti K."/>
            <person name="Andreopoulos B."/>
            <person name="Lipzen A."/>
            <person name="Chen C."/>
            <person name="Yanf M."/>
            <person name="Daum C."/>
            <person name="Ng V."/>
            <person name="Clum A."/>
            <person name="Steindorff A."/>
            <person name="Ohm R."/>
            <person name="Martin F."/>
            <person name="Silar P."/>
            <person name="Natvig D."/>
            <person name="Lalanne C."/>
            <person name="Gautier V."/>
            <person name="Ament-Velasquez S.L."/>
            <person name="Kruys A."/>
            <person name="Hutchinson M.I."/>
            <person name="Powell A.J."/>
            <person name="Barry K."/>
            <person name="Miller A.N."/>
            <person name="Grigoriev I.V."/>
            <person name="Debuchy R."/>
            <person name="Gladieux P."/>
            <person name="Thoren M.H."/>
            <person name="Johannesson H."/>
        </authorList>
    </citation>
    <scope>NUCLEOTIDE SEQUENCE</scope>
    <source>
        <strain evidence="2">CBS 540.89</strain>
    </source>
</reference>
<dbReference type="AlphaFoldDB" id="A0AA40EMK4"/>
<feature type="region of interest" description="Disordered" evidence="1">
    <location>
        <begin position="383"/>
        <end position="407"/>
    </location>
</feature>
<name>A0AA40EMK4_9PEZI</name>
<dbReference type="Proteomes" id="UP001172159">
    <property type="component" value="Unassembled WGS sequence"/>
</dbReference>
<sequence length="407" mass="44285">MSVDGLRARAVKYLRDESVKRGISQVCLPWSPLTRDKGHAVRSQETSTPPQIIAMATLIHTVMFTGCSPRDYNEHHATPGLSEAQDTEAKQQIGGDSEEPALMGNSLLIETLRFVCILSARNGEARETASVDIRAQRPSWNTALVNCEQDQPMVSHNIWFLGGGYPWLDSGSGANRNDALLHVAWSHLYNCCCRCQFLIGRGTSVEFIKGLACKTSTWSVPFDGTGEAIAIQRLWISGNWIQGRKISEQKDLDLKFCSRPTGANLWGLSNGTAASTIRVPAAAGFAGSYSHIGSARREEPSLLGCFVSMGLWERRTGRRDKSPAEASEVDLAFVKLLDRPVMQRQARPGLKLPDIAPGICSRGSIVPRIIQIAGPSYTGAVSRGAGTSLKHPPSRRSPTSFRALQGT</sequence>
<protein>
    <submittedName>
        <fullName evidence="2">Uncharacterized protein</fullName>
    </submittedName>
</protein>
<keyword evidence="3" id="KW-1185">Reference proteome</keyword>
<proteinExistence type="predicted"/>
<dbReference type="EMBL" id="JAUKTV010000003">
    <property type="protein sequence ID" value="KAK0742104.1"/>
    <property type="molecule type" value="Genomic_DNA"/>
</dbReference>
<evidence type="ECO:0000313" key="2">
    <source>
        <dbReference type="EMBL" id="KAK0742104.1"/>
    </source>
</evidence>